<gene>
    <name evidence="2" type="ORF">RFULGI_LOCUS556</name>
</gene>
<accession>A0A9N8VPN2</accession>
<protein>
    <submittedName>
        <fullName evidence="2">10372_t:CDS:1</fullName>
    </submittedName>
</protein>
<name>A0A9N8VPN2_9GLOM</name>
<reference evidence="2" key="1">
    <citation type="submission" date="2021-06" db="EMBL/GenBank/DDBJ databases">
        <authorList>
            <person name="Kallberg Y."/>
            <person name="Tangrot J."/>
            <person name="Rosling A."/>
        </authorList>
    </citation>
    <scope>NUCLEOTIDE SEQUENCE</scope>
    <source>
        <strain evidence="2">IN212</strain>
    </source>
</reference>
<dbReference type="EMBL" id="CAJVPZ010000234">
    <property type="protein sequence ID" value="CAG8458068.1"/>
    <property type="molecule type" value="Genomic_DNA"/>
</dbReference>
<evidence type="ECO:0000313" key="3">
    <source>
        <dbReference type="Proteomes" id="UP000789396"/>
    </source>
</evidence>
<sequence>KYGVAKTGKNNKPVAKATQSIKQHEKKLLNNEKAHKLGVKEELDHWPILVRTAKTSQKLQQLLY</sequence>
<keyword evidence="3" id="KW-1185">Reference proteome</keyword>
<dbReference type="AlphaFoldDB" id="A0A9N8VPN2"/>
<evidence type="ECO:0000313" key="2">
    <source>
        <dbReference type="EMBL" id="CAG8458068.1"/>
    </source>
</evidence>
<organism evidence="2 3">
    <name type="scientific">Racocetra fulgida</name>
    <dbReference type="NCBI Taxonomy" id="60492"/>
    <lineage>
        <taxon>Eukaryota</taxon>
        <taxon>Fungi</taxon>
        <taxon>Fungi incertae sedis</taxon>
        <taxon>Mucoromycota</taxon>
        <taxon>Glomeromycotina</taxon>
        <taxon>Glomeromycetes</taxon>
        <taxon>Diversisporales</taxon>
        <taxon>Gigasporaceae</taxon>
        <taxon>Racocetra</taxon>
    </lineage>
</organism>
<evidence type="ECO:0000256" key="1">
    <source>
        <dbReference type="SAM" id="MobiDB-lite"/>
    </source>
</evidence>
<proteinExistence type="predicted"/>
<comment type="caution">
    <text evidence="2">The sequence shown here is derived from an EMBL/GenBank/DDBJ whole genome shotgun (WGS) entry which is preliminary data.</text>
</comment>
<dbReference type="OrthoDB" id="10494522at2759"/>
<dbReference type="Proteomes" id="UP000789396">
    <property type="component" value="Unassembled WGS sequence"/>
</dbReference>
<feature type="region of interest" description="Disordered" evidence="1">
    <location>
        <begin position="1"/>
        <end position="22"/>
    </location>
</feature>
<feature type="non-terminal residue" evidence="2">
    <location>
        <position position="64"/>
    </location>
</feature>